<evidence type="ECO:0000313" key="3">
    <source>
        <dbReference type="Proteomes" id="UP000772434"/>
    </source>
</evidence>
<gene>
    <name evidence="2" type="ORF">BDP27DRAFT_1424327</name>
</gene>
<comment type="caution">
    <text evidence="2">The sequence shown here is derived from an EMBL/GenBank/DDBJ whole genome shotgun (WGS) entry which is preliminary data.</text>
</comment>
<protein>
    <submittedName>
        <fullName evidence="2">Uncharacterized protein</fullName>
    </submittedName>
</protein>
<feature type="transmembrane region" description="Helical" evidence="1">
    <location>
        <begin position="227"/>
        <end position="245"/>
    </location>
</feature>
<sequence>MYWYKGTNYYGTYGSSYNDFQALSGISPKFSMHSKRLLSATLAYSAVVNAIPATTTPAPQPSVTLYYVEASGAEIASGGTTKLDITVVGVSTGSAGTETTYSFGEYLSLPATTIAIEGSSSNTVDVLPSQVVTQNYTVVESSAGAFLSLSNSMYVETQSCSYASDGGLSGSCVDVIVRTMPLMGPKTTTVTFGTFSAMFEGTKVPFTVLAAPTSTSLTSDAVKPRTGIHYLNLWMGGIFFMSWFLQ</sequence>
<proteinExistence type="predicted"/>
<name>A0A9P5U3Q3_9AGAR</name>
<keyword evidence="3" id="KW-1185">Reference proteome</keyword>
<dbReference type="Proteomes" id="UP000772434">
    <property type="component" value="Unassembled WGS sequence"/>
</dbReference>
<dbReference type="OrthoDB" id="3063647at2759"/>
<dbReference type="AlphaFoldDB" id="A0A9P5U3Q3"/>
<accession>A0A9P5U3Q3</accession>
<keyword evidence="1" id="KW-0472">Membrane</keyword>
<dbReference type="EMBL" id="JADNRY010000095">
    <property type="protein sequence ID" value="KAF9065940.1"/>
    <property type="molecule type" value="Genomic_DNA"/>
</dbReference>
<organism evidence="2 3">
    <name type="scientific">Rhodocollybia butyracea</name>
    <dbReference type="NCBI Taxonomy" id="206335"/>
    <lineage>
        <taxon>Eukaryota</taxon>
        <taxon>Fungi</taxon>
        <taxon>Dikarya</taxon>
        <taxon>Basidiomycota</taxon>
        <taxon>Agaricomycotina</taxon>
        <taxon>Agaricomycetes</taxon>
        <taxon>Agaricomycetidae</taxon>
        <taxon>Agaricales</taxon>
        <taxon>Marasmiineae</taxon>
        <taxon>Omphalotaceae</taxon>
        <taxon>Rhodocollybia</taxon>
    </lineage>
</organism>
<evidence type="ECO:0000313" key="2">
    <source>
        <dbReference type="EMBL" id="KAF9065940.1"/>
    </source>
</evidence>
<reference evidence="2" key="1">
    <citation type="submission" date="2020-11" db="EMBL/GenBank/DDBJ databases">
        <authorList>
            <consortium name="DOE Joint Genome Institute"/>
            <person name="Ahrendt S."/>
            <person name="Riley R."/>
            <person name="Andreopoulos W."/>
            <person name="Labutti K."/>
            <person name="Pangilinan J."/>
            <person name="Ruiz-Duenas F.J."/>
            <person name="Barrasa J.M."/>
            <person name="Sanchez-Garcia M."/>
            <person name="Camarero S."/>
            <person name="Miyauchi S."/>
            <person name="Serrano A."/>
            <person name="Linde D."/>
            <person name="Babiker R."/>
            <person name="Drula E."/>
            <person name="Ayuso-Fernandez I."/>
            <person name="Pacheco R."/>
            <person name="Padilla G."/>
            <person name="Ferreira P."/>
            <person name="Barriuso J."/>
            <person name="Kellner H."/>
            <person name="Castanera R."/>
            <person name="Alfaro M."/>
            <person name="Ramirez L."/>
            <person name="Pisabarro A.G."/>
            <person name="Kuo A."/>
            <person name="Tritt A."/>
            <person name="Lipzen A."/>
            <person name="He G."/>
            <person name="Yan M."/>
            <person name="Ng V."/>
            <person name="Cullen D."/>
            <person name="Martin F."/>
            <person name="Rosso M.-N."/>
            <person name="Henrissat B."/>
            <person name="Hibbett D."/>
            <person name="Martinez A.T."/>
            <person name="Grigoriev I.V."/>
        </authorList>
    </citation>
    <scope>NUCLEOTIDE SEQUENCE</scope>
    <source>
        <strain evidence="2">AH 40177</strain>
    </source>
</reference>
<keyword evidence="1" id="KW-0812">Transmembrane</keyword>
<keyword evidence="1" id="KW-1133">Transmembrane helix</keyword>
<evidence type="ECO:0000256" key="1">
    <source>
        <dbReference type="SAM" id="Phobius"/>
    </source>
</evidence>